<gene>
    <name evidence="2" type="ORF">AXF42_Ash014943</name>
</gene>
<dbReference type="EMBL" id="KZ451973">
    <property type="protein sequence ID" value="PKA56440.1"/>
    <property type="molecule type" value="Genomic_DNA"/>
</dbReference>
<protein>
    <recommendedName>
        <fullName evidence="4">Cystatin domain-containing protein</fullName>
    </recommendedName>
</protein>
<reference evidence="2 3" key="1">
    <citation type="journal article" date="2017" name="Nature">
        <title>The Apostasia genome and the evolution of orchids.</title>
        <authorList>
            <person name="Zhang G.Q."/>
            <person name="Liu K.W."/>
            <person name="Li Z."/>
            <person name="Lohaus R."/>
            <person name="Hsiao Y.Y."/>
            <person name="Niu S.C."/>
            <person name="Wang J.Y."/>
            <person name="Lin Y.C."/>
            <person name="Xu Q."/>
            <person name="Chen L.J."/>
            <person name="Yoshida K."/>
            <person name="Fujiwara S."/>
            <person name="Wang Z.W."/>
            <person name="Zhang Y.Q."/>
            <person name="Mitsuda N."/>
            <person name="Wang M."/>
            <person name="Liu G.H."/>
            <person name="Pecoraro L."/>
            <person name="Huang H.X."/>
            <person name="Xiao X.J."/>
            <person name="Lin M."/>
            <person name="Wu X.Y."/>
            <person name="Wu W.L."/>
            <person name="Chen Y.Y."/>
            <person name="Chang S.B."/>
            <person name="Sakamoto S."/>
            <person name="Ohme-Takagi M."/>
            <person name="Yagi M."/>
            <person name="Zeng S.J."/>
            <person name="Shen C.Y."/>
            <person name="Yeh C.M."/>
            <person name="Luo Y.B."/>
            <person name="Tsai W.C."/>
            <person name="Van de Peer Y."/>
            <person name="Liu Z.J."/>
        </authorList>
    </citation>
    <scope>NUCLEOTIDE SEQUENCE [LARGE SCALE GENOMIC DNA]</scope>
    <source>
        <strain evidence="3">cv. Shenzhen</strain>
        <tissue evidence="2">Stem</tissue>
    </source>
</reference>
<feature type="chain" id="PRO_5014152741" description="Cystatin domain-containing protein" evidence="1">
    <location>
        <begin position="26"/>
        <end position="139"/>
    </location>
</feature>
<dbReference type="Proteomes" id="UP000236161">
    <property type="component" value="Unassembled WGS sequence"/>
</dbReference>
<organism evidence="2 3">
    <name type="scientific">Apostasia shenzhenica</name>
    <dbReference type="NCBI Taxonomy" id="1088818"/>
    <lineage>
        <taxon>Eukaryota</taxon>
        <taxon>Viridiplantae</taxon>
        <taxon>Streptophyta</taxon>
        <taxon>Embryophyta</taxon>
        <taxon>Tracheophyta</taxon>
        <taxon>Spermatophyta</taxon>
        <taxon>Magnoliopsida</taxon>
        <taxon>Liliopsida</taxon>
        <taxon>Asparagales</taxon>
        <taxon>Orchidaceae</taxon>
        <taxon>Apostasioideae</taxon>
        <taxon>Apostasia</taxon>
    </lineage>
</organism>
<evidence type="ECO:0000313" key="2">
    <source>
        <dbReference type="EMBL" id="PKA56440.1"/>
    </source>
</evidence>
<feature type="signal peptide" evidence="1">
    <location>
        <begin position="1"/>
        <end position="25"/>
    </location>
</feature>
<keyword evidence="1" id="KW-0732">Signal</keyword>
<keyword evidence="3" id="KW-1185">Reference proteome</keyword>
<evidence type="ECO:0000313" key="3">
    <source>
        <dbReference type="Proteomes" id="UP000236161"/>
    </source>
</evidence>
<evidence type="ECO:0008006" key="4">
    <source>
        <dbReference type="Google" id="ProtNLM"/>
    </source>
</evidence>
<accession>A0A2I0ALL8</accession>
<sequence>MACLSSPSSSSLVILLAIFFATAASLPTGYWPAAGKFPFVDPEWDDLNNVGRSVLDVVNKQRAPDKQLVFRSVISVGSPKSLARNSLFRMKLAVATRPDSNGDTYYAHCTVDVGLNIPDGSYAVKRALLVVQPYPDPQL</sequence>
<proteinExistence type="predicted"/>
<dbReference type="AlphaFoldDB" id="A0A2I0ALL8"/>
<name>A0A2I0ALL8_9ASPA</name>
<evidence type="ECO:0000256" key="1">
    <source>
        <dbReference type="SAM" id="SignalP"/>
    </source>
</evidence>